<dbReference type="FunFam" id="1.10.441.10:FF:000001">
    <property type="entry name" value="Mannose-6-phosphate isomerase"/>
    <property type="match status" value="1"/>
</dbReference>
<dbReference type="PANTHER" id="PTHR10309:SF0">
    <property type="entry name" value="MANNOSE-6-PHOSPHATE ISOMERASE"/>
    <property type="match status" value="1"/>
</dbReference>
<feature type="binding site" evidence="9">
    <location>
        <position position="294"/>
    </location>
    <ligand>
        <name>Zn(2+)</name>
        <dbReference type="ChEBI" id="CHEBI:29105"/>
    </ligand>
</feature>
<dbReference type="GO" id="GO:0004476">
    <property type="term" value="F:mannose-6-phosphate isomerase activity"/>
    <property type="evidence" value="ECO:0007669"/>
    <property type="project" value="UniProtKB-EC"/>
</dbReference>
<proteinExistence type="inferred from homology"/>
<dbReference type="InterPro" id="IPR046457">
    <property type="entry name" value="PMI_typeI_cat"/>
</dbReference>
<feature type="domain" description="Phosphomannose isomerase type I catalytic" evidence="12">
    <location>
        <begin position="8"/>
        <end position="173"/>
    </location>
</feature>
<dbReference type="EMBL" id="JBDFQZ010000008">
    <property type="protein sequence ID" value="KAK9700191.1"/>
    <property type="molecule type" value="Genomic_DNA"/>
</dbReference>
<dbReference type="GO" id="GO:0005829">
    <property type="term" value="C:cytosol"/>
    <property type="evidence" value="ECO:0007669"/>
    <property type="project" value="TreeGrafter"/>
</dbReference>
<dbReference type="InterPro" id="IPR016305">
    <property type="entry name" value="Mannose-6-P_Isomerase"/>
</dbReference>
<comment type="catalytic activity">
    <reaction evidence="1">
        <text>D-mannose 6-phosphate = D-fructose 6-phosphate</text>
        <dbReference type="Rhea" id="RHEA:12356"/>
        <dbReference type="ChEBI" id="CHEBI:58735"/>
        <dbReference type="ChEBI" id="CHEBI:61527"/>
        <dbReference type="EC" id="5.3.1.8"/>
    </reaction>
</comment>
<dbReference type="PANTHER" id="PTHR10309">
    <property type="entry name" value="MANNOSE-6-PHOSPHATE ISOMERASE"/>
    <property type="match status" value="1"/>
</dbReference>
<feature type="binding site" evidence="9">
    <location>
        <position position="134"/>
    </location>
    <ligand>
        <name>Zn(2+)</name>
        <dbReference type="ChEBI" id="CHEBI:29105"/>
    </ligand>
</feature>
<evidence type="ECO:0000256" key="6">
    <source>
        <dbReference type="ARBA" id="ARBA00022833"/>
    </source>
</evidence>
<dbReference type="GO" id="GO:0010043">
    <property type="term" value="P:response to zinc ion"/>
    <property type="evidence" value="ECO:0007669"/>
    <property type="project" value="UniProtKB-ARBA"/>
</dbReference>
<evidence type="ECO:0000259" key="13">
    <source>
        <dbReference type="Pfam" id="PF20512"/>
    </source>
</evidence>
<comment type="pathway">
    <text evidence="2">Nucleotide-sugar biosynthesis; GDP-alpha-D-mannose biosynthesis; alpha-D-mannose 1-phosphate from D-fructose 6-phosphate: step 1/2.</text>
</comment>
<feature type="active site" evidence="8">
    <location>
        <position position="313"/>
    </location>
</feature>
<comment type="similarity">
    <text evidence="3 10">Belongs to the mannose-6-phosphate isomerase type 1 family.</text>
</comment>
<accession>A0AAW1JBE5</accession>
<dbReference type="PROSITE" id="PS00965">
    <property type="entry name" value="PMI_I_1"/>
    <property type="match status" value="1"/>
</dbReference>
<evidence type="ECO:0000256" key="10">
    <source>
        <dbReference type="RuleBase" id="RU004189"/>
    </source>
</evidence>
<keyword evidence="15" id="KW-1185">Reference proteome</keyword>
<evidence type="ECO:0000259" key="12">
    <source>
        <dbReference type="Pfam" id="PF20511"/>
    </source>
</evidence>
<evidence type="ECO:0000313" key="15">
    <source>
        <dbReference type="Proteomes" id="UP001443914"/>
    </source>
</evidence>
<dbReference type="AlphaFoldDB" id="A0AAW1JBE5"/>
<dbReference type="GO" id="GO:0005975">
    <property type="term" value="P:carbohydrate metabolic process"/>
    <property type="evidence" value="ECO:0007669"/>
    <property type="project" value="InterPro"/>
</dbReference>
<dbReference type="InterPro" id="IPR046456">
    <property type="entry name" value="PMI_typeI_C"/>
</dbReference>
<dbReference type="GO" id="GO:0046686">
    <property type="term" value="P:response to cadmium ion"/>
    <property type="evidence" value="ECO:0007669"/>
    <property type="project" value="UniProtKB-ARBA"/>
</dbReference>
<evidence type="ECO:0000256" key="3">
    <source>
        <dbReference type="ARBA" id="ARBA00010772"/>
    </source>
</evidence>
<dbReference type="FunFam" id="2.60.120.10:FF:000044">
    <property type="entry name" value="Mannose-6-phosphate isomerase"/>
    <property type="match status" value="1"/>
</dbReference>
<dbReference type="Pfam" id="PF01238">
    <property type="entry name" value="PMI_typeI_C"/>
    <property type="match status" value="1"/>
</dbReference>
<dbReference type="PRINTS" id="PR00714">
    <property type="entry name" value="MAN6PISMRASE"/>
</dbReference>
<keyword evidence="7" id="KW-0413">Isomerase</keyword>
<dbReference type="CDD" id="cd07011">
    <property type="entry name" value="cupin_PMI_type_I_N"/>
    <property type="match status" value="1"/>
</dbReference>
<evidence type="ECO:0000256" key="8">
    <source>
        <dbReference type="PIRSR" id="PIRSR001480-1"/>
    </source>
</evidence>
<dbReference type="EC" id="5.3.1.8" evidence="4"/>
<evidence type="ECO:0000256" key="9">
    <source>
        <dbReference type="PIRSR" id="PIRSR001480-2"/>
    </source>
</evidence>
<dbReference type="Gene3D" id="2.60.120.10">
    <property type="entry name" value="Jelly Rolls"/>
    <property type="match status" value="2"/>
</dbReference>
<feature type="domain" description="Phosphomannose isomerase type I helical insertion" evidence="13">
    <location>
        <begin position="197"/>
        <end position="274"/>
    </location>
</feature>
<evidence type="ECO:0000313" key="14">
    <source>
        <dbReference type="EMBL" id="KAK9700191.1"/>
    </source>
</evidence>
<protein>
    <recommendedName>
        <fullName evidence="4">mannose-6-phosphate isomerase</fullName>
        <ecNumber evidence="4">5.3.1.8</ecNumber>
    </recommendedName>
</protein>
<dbReference type="GO" id="GO:0008270">
    <property type="term" value="F:zinc ion binding"/>
    <property type="evidence" value="ECO:0007669"/>
    <property type="project" value="InterPro"/>
</dbReference>
<comment type="cofactor">
    <cofactor evidence="9">
        <name>Zn(2+)</name>
        <dbReference type="ChEBI" id="CHEBI:29105"/>
    </cofactor>
    <text evidence="9">Binds 1 zinc ion per subunit.</text>
</comment>
<feature type="domain" description="Phosphomannose isomerase type I C-terminal" evidence="11">
    <location>
        <begin position="356"/>
        <end position="398"/>
    </location>
</feature>
<name>A0AAW1JBE5_SAPOF</name>
<reference evidence="14" key="1">
    <citation type="submission" date="2024-03" db="EMBL/GenBank/DDBJ databases">
        <title>WGS assembly of Saponaria officinalis var. Norfolk2.</title>
        <authorList>
            <person name="Jenkins J."/>
            <person name="Shu S."/>
            <person name="Grimwood J."/>
            <person name="Barry K."/>
            <person name="Goodstein D."/>
            <person name="Schmutz J."/>
            <person name="Leebens-Mack J."/>
            <person name="Osbourn A."/>
        </authorList>
    </citation>
    <scope>NUCLEOTIDE SEQUENCE [LARGE SCALE GENOMIC DNA]</scope>
    <source>
        <strain evidence="14">JIC</strain>
    </source>
</reference>
<dbReference type="Pfam" id="PF20511">
    <property type="entry name" value="PMI_typeI_cat"/>
    <property type="match status" value="1"/>
</dbReference>
<dbReference type="NCBIfam" id="TIGR00218">
    <property type="entry name" value="manA"/>
    <property type="match status" value="1"/>
</dbReference>
<evidence type="ECO:0000256" key="5">
    <source>
        <dbReference type="ARBA" id="ARBA00022723"/>
    </source>
</evidence>
<dbReference type="Proteomes" id="UP001443914">
    <property type="component" value="Unassembled WGS sequence"/>
</dbReference>
<dbReference type="SUPFAM" id="SSF51182">
    <property type="entry name" value="RmlC-like cupins"/>
    <property type="match status" value="1"/>
</dbReference>
<dbReference type="GO" id="GO:0009298">
    <property type="term" value="P:GDP-mannose biosynthetic process"/>
    <property type="evidence" value="ECO:0007669"/>
    <property type="project" value="InterPro"/>
</dbReference>
<dbReference type="Gene3D" id="1.10.441.10">
    <property type="entry name" value="Phosphomannose Isomerase, domain 2"/>
    <property type="match status" value="1"/>
</dbReference>
<organism evidence="14 15">
    <name type="scientific">Saponaria officinalis</name>
    <name type="common">Common soapwort</name>
    <name type="synonym">Lychnis saponaria</name>
    <dbReference type="NCBI Taxonomy" id="3572"/>
    <lineage>
        <taxon>Eukaryota</taxon>
        <taxon>Viridiplantae</taxon>
        <taxon>Streptophyta</taxon>
        <taxon>Embryophyta</taxon>
        <taxon>Tracheophyta</taxon>
        <taxon>Spermatophyta</taxon>
        <taxon>Magnoliopsida</taxon>
        <taxon>eudicotyledons</taxon>
        <taxon>Gunneridae</taxon>
        <taxon>Pentapetalae</taxon>
        <taxon>Caryophyllales</taxon>
        <taxon>Caryophyllaceae</taxon>
        <taxon>Caryophylleae</taxon>
        <taxon>Saponaria</taxon>
    </lineage>
</organism>
<evidence type="ECO:0000256" key="4">
    <source>
        <dbReference type="ARBA" id="ARBA00011956"/>
    </source>
</evidence>
<dbReference type="InterPro" id="IPR014710">
    <property type="entry name" value="RmlC-like_jellyroll"/>
</dbReference>
<dbReference type="InterPro" id="IPR018050">
    <property type="entry name" value="Pmannose_isomerase-type1_CS"/>
</dbReference>
<evidence type="ECO:0000259" key="11">
    <source>
        <dbReference type="Pfam" id="PF01238"/>
    </source>
</evidence>
<feature type="binding site" evidence="9">
    <location>
        <position position="159"/>
    </location>
    <ligand>
        <name>Zn(2+)</name>
        <dbReference type="ChEBI" id="CHEBI:29105"/>
    </ligand>
</feature>
<dbReference type="Pfam" id="PF20512">
    <property type="entry name" value="PMI_typeI_hel"/>
    <property type="match status" value="1"/>
</dbReference>
<evidence type="ECO:0000256" key="2">
    <source>
        <dbReference type="ARBA" id="ARBA00004666"/>
    </source>
</evidence>
<sequence>MAIVNSIWKLKCTAKNYDWGKIGSNAEVFRLFKANSGENCELIELNNKPYAELWMGTHVSGSSYVVQNQSDLLNDDINHDYGVNYEGFNGVNLKNWINDHPFVLGEKVLEKWGCDLPFLFKVLSVAKPLSIQAHPSKDLAKKLHLKFPKVYKDENHKPEMALAITKFEILCGFVAIEDLRKTLDSVPEISQLVGSAVVDRVANVTPEDGEEAIKAAFKQLFTQMMSASNNVVAKVLSQLISRLRAKDDLTSEEKLVLRLEQQYPGDVGVLAAFLMNFMTLNPGEAVCVGANELHAYISGDCIECMATSDNVVRAGLTSKPRDVTTLCEMLTYRQGRPEVLRGFNVEGTNGYTKRFRPPFEEFEVDHCDLPDRKTIDFPSVDGPSLFLVTQGTGTIRAGFSVEKITVGDVLFAPANAKLTVSSETRLQIYRAGVNTKFL</sequence>
<dbReference type="GO" id="GO:0033591">
    <property type="term" value="P:response to L-ascorbic acid"/>
    <property type="evidence" value="ECO:0007669"/>
    <property type="project" value="UniProtKB-ARBA"/>
</dbReference>
<feature type="binding site" evidence="9">
    <location>
        <position position="132"/>
    </location>
    <ligand>
        <name>Zn(2+)</name>
        <dbReference type="ChEBI" id="CHEBI:29105"/>
    </ligand>
</feature>
<evidence type="ECO:0000256" key="1">
    <source>
        <dbReference type="ARBA" id="ARBA00000757"/>
    </source>
</evidence>
<keyword evidence="5 9" id="KW-0479">Metal-binding</keyword>
<dbReference type="InterPro" id="IPR046458">
    <property type="entry name" value="PMI_typeI_hel"/>
</dbReference>
<comment type="caution">
    <text evidence="14">The sequence shown here is derived from an EMBL/GenBank/DDBJ whole genome shotgun (WGS) entry which is preliminary data.</text>
</comment>
<dbReference type="InterPro" id="IPR011051">
    <property type="entry name" value="RmlC_Cupin_sf"/>
</dbReference>
<dbReference type="GO" id="GO:0009416">
    <property type="term" value="P:response to light stimulus"/>
    <property type="evidence" value="ECO:0007669"/>
    <property type="project" value="UniProtKB-ARBA"/>
</dbReference>
<dbReference type="InterPro" id="IPR001250">
    <property type="entry name" value="Man6P_Isoase-1"/>
</dbReference>
<keyword evidence="6 9" id="KW-0862">Zinc</keyword>
<evidence type="ECO:0000256" key="7">
    <source>
        <dbReference type="ARBA" id="ARBA00023235"/>
    </source>
</evidence>
<gene>
    <name evidence="14" type="ORF">RND81_08G222400</name>
</gene>
<dbReference type="PIRSF" id="PIRSF001480">
    <property type="entry name" value="Mannose-6-phosphate_isomerase"/>
    <property type="match status" value="1"/>
</dbReference>